<evidence type="ECO:0000256" key="2">
    <source>
        <dbReference type="ARBA" id="ARBA00008554"/>
    </source>
</evidence>
<dbReference type="InterPro" id="IPR036544">
    <property type="entry name" value="QCR7_sf"/>
</dbReference>
<dbReference type="Gene3D" id="1.10.1090.10">
    <property type="entry name" value="Cytochrome b-c1 complex subunit 7"/>
    <property type="match status" value="1"/>
</dbReference>
<keyword evidence="8 9" id="KW-0472">Membrane</keyword>
<evidence type="ECO:0000313" key="11">
    <source>
        <dbReference type="Proteomes" id="UP000267821"/>
    </source>
</evidence>
<evidence type="ECO:0000256" key="3">
    <source>
        <dbReference type="ARBA" id="ARBA00022448"/>
    </source>
</evidence>
<keyword evidence="7 9" id="KW-0496">Mitochondrion</keyword>
<protein>
    <recommendedName>
        <fullName evidence="9">Cytochrome b-c1 complex subunit 7</fullName>
    </recommendedName>
</protein>
<dbReference type="FunFam" id="1.10.1090.10:FF:000001">
    <property type="entry name" value="Cytochrome b-c1 complex subunit 7"/>
    <property type="match status" value="1"/>
</dbReference>
<dbReference type="InParanoid" id="A0A3N4L7C4"/>
<evidence type="ECO:0000256" key="4">
    <source>
        <dbReference type="ARBA" id="ARBA00022660"/>
    </source>
</evidence>
<dbReference type="PANTHER" id="PTHR12022:SF0">
    <property type="entry name" value="CYTOCHROME B-C1 COMPLEX SUBUNIT 7"/>
    <property type="match status" value="1"/>
</dbReference>
<dbReference type="PIRSF" id="PIRSF000022">
    <property type="entry name" value="Bc1_14K"/>
    <property type="match status" value="1"/>
</dbReference>
<accession>A0A3N4L7C4</accession>
<keyword evidence="11" id="KW-1185">Reference proteome</keyword>
<evidence type="ECO:0000256" key="6">
    <source>
        <dbReference type="ARBA" id="ARBA00022982"/>
    </source>
</evidence>
<comment type="subcellular location">
    <subcellularLocation>
        <location evidence="1">Mitochondrion inner membrane</location>
        <topology evidence="1">Peripheral membrane protein</topology>
        <orientation evidence="1">Matrix side</orientation>
    </subcellularLocation>
</comment>
<sequence>MSLAPVKNMLQKVWSTRTGSILREKYKDLAGYRKIGLLGDDLISEEDPVVQQALKRLPPKASYDRVYRMRRAMQCSLSHTLLPPNEQTKPEEDIPYLQPYINELLREKAEREELDALSKRK</sequence>
<dbReference type="Proteomes" id="UP000267821">
    <property type="component" value="Unassembled WGS sequence"/>
</dbReference>
<dbReference type="FunCoup" id="A0A3N4L7C4">
    <property type="interactions" value="203"/>
</dbReference>
<reference evidence="10 11" key="1">
    <citation type="journal article" date="2018" name="Nat. Ecol. Evol.">
        <title>Pezizomycetes genomes reveal the molecular basis of ectomycorrhizal truffle lifestyle.</title>
        <authorList>
            <person name="Murat C."/>
            <person name="Payen T."/>
            <person name="Noel B."/>
            <person name="Kuo A."/>
            <person name="Morin E."/>
            <person name="Chen J."/>
            <person name="Kohler A."/>
            <person name="Krizsan K."/>
            <person name="Balestrini R."/>
            <person name="Da Silva C."/>
            <person name="Montanini B."/>
            <person name="Hainaut M."/>
            <person name="Levati E."/>
            <person name="Barry K.W."/>
            <person name="Belfiori B."/>
            <person name="Cichocki N."/>
            <person name="Clum A."/>
            <person name="Dockter R.B."/>
            <person name="Fauchery L."/>
            <person name="Guy J."/>
            <person name="Iotti M."/>
            <person name="Le Tacon F."/>
            <person name="Lindquist E.A."/>
            <person name="Lipzen A."/>
            <person name="Malagnac F."/>
            <person name="Mello A."/>
            <person name="Molinier V."/>
            <person name="Miyauchi S."/>
            <person name="Poulain J."/>
            <person name="Riccioni C."/>
            <person name="Rubini A."/>
            <person name="Sitrit Y."/>
            <person name="Splivallo R."/>
            <person name="Traeger S."/>
            <person name="Wang M."/>
            <person name="Zifcakova L."/>
            <person name="Wipf D."/>
            <person name="Zambonelli A."/>
            <person name="Paolocci F."/>
            <person name="Nowrousian M."/>
            <person name="Ottonello S."/>
            <person name="Baldrian P."/>
            <person name="Spatafora J.W."/>
            <person name="Henrissat B."/>
            <person name="Nagy L.G."/>
            <person name="Aury J.M."/>
            <person name="Wincker P."/>
            <person name="Grigoriev I.V."/>
            <person name="Bonfante P."/>
            <person name="Martin F.M."/>
        </authorList>
    </citation>
    <scope>NUCLEOTIDE SEQUENCE [LARGE SCALE GENOMIC DNA]</scope>
    <source>
        <strain evidence="10 11">ATCC MYA-4762</strain>
    </source>
</reference>
<keyword evidence="5 9" id="KW-0999">Mitochondrion inner membrane</keyword>
<dbReference type="GO" id="GO:0006122">
    <property type="term" value="P:mitochondrial electron transport, ubiquinol to cytochrome c"/>
    <property type="evidence" value="ECO:0007669"/>
    <property type="project" value="InterPro"/>
</dbReference>
<dbReference type="SUPFAM" id="SSF81524">
    <property type="entry name" value="14 kDa protein of cytochrome bc1 complex (Ubiquinol-cytochrome c reductase)"/>
    <property type="match status" value="1"/>
</dbReference>
<dbReference type="InterPro" id="IPR003197">
    <property type="entry name" value="QCR7"/>
</dbReference>
<evidence type="ECO:0000313" key="10">
    <source>
        <dbReference type="EMBL" id="RPB18804.1"/>
    </source>
</evidence>
<keyword evidence="6 9" id="KW-0249">Electron transport</keyword>
<gene>
    <name evidence="10" type="ORF">L211DRAFT_871622</name>
</gene>
<proteinExistence type="inferred from homology"/>
<comment type="function">
    <text evidence="9">Component of the ubiquinol-cytochrome c oxidoreductase, a multisubunit transmembrane complex that is part of the mitochondrial electron transport chain which drives oxidative phosphorylation.</text>
</comment>
<dbReference type="PANTHER" id="PTHR12022">
    <property type="entry name" value="UBIQUINOL-CYTOCHROME C REDUCTASE COMPLEX 14 KD PROTEIN"/>
    <property type="match status" value="1"/>
</dbReference>
<evidence type="ECO:0000256" key="1">
    <source>
        <dbReference type="ARBA" id="ARBA00004443"/>
    </source>
</evidence>
<evidence type="ECO:0000256" key="8">
    <source>
        <dbReference type="ARBA" id="ARBA00023136"/>
    </source>
</evidence>
<evidence type="ECO:0000256" key="9">
    <source>
        <dbReference type="PIRNR" id="PIRNR000022"/>
    </source>
</evidence>
<dbReference type="Pfam" id="PF02271">
    <property type="entry name" value="UCR_14kD"/>
    <property type="match status" value="1"/>
</dbReference>
<organism evidence="10 11">
    <name type="scientific">Terfezia boudieri ATCC MYA-4762</name>
    <dbReference type="NCBI Taxonomy" id="1051890"/>
    <lineage>
        <taxon>Eukaryota</taxon>
        <taxon>Fungi</taxon>
        <taxon>Dikarya</taxon>
        <taxon>Ascomycota</taxon>
        <taxon>Pezizomycotina</taxon>
        <taxon>Pezizomycetes</taxon>
        <taxon>Pezizales</taxon>
        <taxon>Pezizaceae</taxon>
        <taxon>Terfezia</taxon>
    </lineage>
</organism>
<dbReference type="EMBL" id="ML121609">
    <property type="protein sequence ID" value="RPB18804.1"/>
    <property type="molecule type" value="Genomic_DNA"/>
</dbReference>
<comment type="similarity">
    <text evidence="2 9">Belongs to the UQCRB/QCR7 family.</text>
</comment>
<dbReference type="AlphaFoldDB" id="A0A3N4L7C4"/>
<keyword evidence="4 9" id="KW-0679">Respiratory chain</keyword>
<dbReference type="GO" id="GO:0045275">
    <property type="term" value="C:respiratory chain complex III"/>
    <property type="evidence" value="ECO:0007669"/>
    <property type="project" value="InterPro"/>
</dbReference>
<keyword evidence="3 9" id="KW-0813">Transport</keyword>
<dbReference type="GO" id="GO:0005743">
    <property type="term" value="C:mitochondrial inner membrane"/>
    <property type="evidence" value="ECO:0007669"/>
    <property type="project" value="UniProtKB-SubCell"/>
</dbReference>
<name>A0A3N4L7C4_9PEZI</name>
<dbReference type="STRING" id="1051890.A0A3N4L7C4"/>
<dbReference type="OrthoDB" id="425749at2759"/>
<evidence type="ECO:0000256" key="7">
    <source>
        <dbReference type="ARBA" id="ARBA00023128"/>
    </source>
</evidence>
<evidence type="ECO:0000256" key="5">
    <source>
        <dbReference type="ARBA" id="ARBA00022792"/>
    </source>
</evidence>